<feature type="modified residue" description="4-aspartylphosphate" evidence="8">
    <location>
        <position position="55"/>
    </location>
</feature>
<keyword evidence="5" id="KW-0805">Transcription regulation</keyword>
<dbReference type="SUPFAM" id="SSF46689">
    <property type="entry name" value="Homeodomain-like"/>
    <property type="match status" value="1"/>
</dbReference>
<gene>
    <name evidence="11" type="primary">zraR_1</name>
    <name evidence="11" type="ORF">V7x_01320</name>
</gene>
<dbReference type="Pfam" id="PF00158">
    <property type="entry name" value="Sigma54_activat"/>
    <property type="match status" value="1"/>
</dbReference>
<dbReference type="InterPro" id="IPR011006">
    <property type="entry name" value="CheY-like_superfamily"/>
</dbReference>
<dbReference type="FunFam" id="3.40.50.2300:FF:000018">
    <property type="entry name" value="DNA-binding transcriptional regulator NtrC"/>
    <property type="match status" value="1"/>
</dbReference>
<dbReference type="OrthoDB" id="9803970at2"/>
<dbReference type="FunFam" id="3.40.50.300:FF:000006">
    <property type="entry name" value="DNA-binding transcriptional regulator NtrC"/>
    <property type="match status" value="1"/>
</dbReference>
<dbReference type="Gene3D" id="3.40.50.2300">
    <property type="match status" value="1"/>
</dbReference>
<dbReference type="InterPro" id="IPR025662">
    <property type="entry name" value="Sigma_54_int_dom_ATP-bd_1"/>
</dbReference>
<evidence type="ECO:0000256" key="1">
    <source>
        <dbReference type="ARBA" id="ARBA00022553"/>
    </source>
</evidence>
<organism evidence="11 12">
    <name type="scientific">Crateriforma conspicua</name>
    <dbReference type="NCBI Taxonomy" id="2527996"/>
    <lineage>
        <taxon>Bacteria</taxon>
        <taxon>Pseudomonadati</taxon>
        <taxon>Planctomycetota</taxon>
        <taxon>Planctomycetia</taxon>
        <taxon>Planctomycetales</taxon>
        <taxon>Planctomycetaceae</taxon>
        <taxon>Crateriforma</taxon>
    </lineage>
</organism>
<dbReference type="PANTHER" id="PTHR32071">
    <property type="entry name" value="TRANSCRIPTIONAL REGULATORY PROTEIN"/>
    <property type="match status" value="1"/>
</dbReference>
<dbReference type="GO" id="GO:0005524">
    <property type="term" value="F:ATP binding"/>
    <property type="evidence" value="ECO:0007669"/>
    <property type="project" value="UniProtKB-KW"/>
</dbReference>
<dbReference type="Gene3D" id="3.40.50.300">
    <property type="entry name" value="P-loop containing nucleotide triphosphate hydrolases"/>
    <property type="match status" value="1"/>
</dbReference>
<dbReference type="SMART" id="SM00448">
    <property type="entry name" value="REC"/>
    <property type="match status" value="1"/>
</dbReference>
<keyword evidence="1 8" id="KW-0597">Phosphoprotein</keyword>
<dbReference type="InterPro" id="IPR002197">
    <property type="entry name" value="HTH_Fis"/>
</dbReference>
<proteinExistence type="predicted"/>
<dbReference type="PROSITE" id="PS00688">
    <property type="entry name" value="SIGMA54_INTERACT_3"/>
    <property type="match status" value="1"/>
</dbReference>
<dbReference type="InterPro" id="IPR025943">
    <property type="entry name" value="Sigma_54_int_dom_ATP-bd_2"/>
</dbReference>
<dbReference type="InterPro" id="IPR058031">
    <property type="entry name" value="AAA_lid_NorR"/>
</dbReference>
<dbReference type="InterPro" id="IPR009057">
    <property type="entry name" value="Homeodomain-like_sf"/>
</dbReference>
<protein>
    <submittedName>
        <fullName evidence="11">Transcriptional regulatory protein ZraR</fullName>
    </submittedName>
</protein>
<dbReference type="Pfam" id="PF02954">
    <property type="entry name" value="HTH_8"/>
    <property type="match status" value="1"/>
</dbReference>
<keyword evidence="3" id="KW-0067">ATP-binding</keyword>
<keyword evidence="2" id="KW-0547">Nucleotide-binding</keyword>
<dbReference type="PROSITE" id="PS50045">
    <property type="entry name" value="SIGMA54_INTERACT_4"/>
    <property type="match status" value="1"/>
</dbReference>
<dbReference type="SUPFAM" id="SSF52172">
    <property type="entry name" value="CheY-like"/>
    <property type="match status" value="1"/>
</dbReference>
<keyword evidence="7" id="KW-0804">Transcription</keyword>
<dbReference type="CDD" id="cd00009">
    <property type="entry name" value="AAA"/>
    <property type="match status" value="1"/>
</dbReference>
<evidence type="ECO:0000256" key="4">
    <source>
        <dbReference type="ARBA" id="ARBA00023012"/>
    </source>
</evidence>
<evidence type="ECO:0000256" key="8">
    <source>
        <dbReference type="PROSITE-ProRule" id="PRU00169"/>
    </source>
</evidence>
<feature type="domain" description="Response regulatory" evidence="10">
    <location>
        <begin position="6"/>
        <end position="120"/>
    </location>
</feature>
<dbReference type="Gene3D" id="1.10.8.60">
    <property type="match status" value="1"/>
</dbReference>
<dbReference type="InterPro" id="IPR003593">
    <property type="entry name" value="AAA+_ATPase"/>
</dbReference>
<dbReference type="AlphaFoldDB" id="A0A5C6FSV2"/>
<keyword evidence="6" id="KW-0238">DNA-binding</keyword>
<dbReference type="Proteomes" id="UP000316476">
    <property type="component" value="Unassembled WGS sequence"/>
</dbReference>
<evidence type="ECO:0000256" key="7">
    <source>
        <dbReference type="ARBA" id="ARBA00023163"/>
    </source>
</evidence>
<sequence>MPNEKTLLIVDDEASQRELLAGFLADCGFATQLAGSGEEALESIASSTPDLVLLDVRLPGISGIETLGKIREASPTLPVLLITAHADVHQAVDSIKRGADDYLAKPIDLEELRTAISDLLAQPTADPGDLPPLPENFVAASGAMKSVLQTVAAVAVSDAPILITGESGSGKEVIADLLHRWSERSSGPLVIANCAALTETLTESELFGHASGAFTGASQAREGYFRSANGGTLFLDEIGELPLSLQPKLLRVLESGHMQPVGSDQSVNVDVRLVAATHRDLESAAQQGEFREDLFYRINVVELRVPPLRDRREDIVPLAKAFASGFAHRPVRLSPQTTQCLLSYSWPGNVRELRNAIQRACLLCRGDLVMPQHLPPKIAKLHASAADPCDGQRLSQVERATILATLDECEGNRTRAAEKLGISRRGLINKLRSMNSEQ</sequence>
<dbReference type="Pfam" id="PF25601">
    <property type="entry name" value="AAA_lid_14"/>
    <property type="match status" value="1"/>
</dbReference>
<dbReference type="InterPro" id="IPR001789">
    <property type="entry name" value="Sig_transdc_resp-reg_receiver"/>
</dbReference>
<dbReference type="PROSITE" id="PS00676">
    <property type="entry name" value="SIGMA54_INTERACT_2"/>
    <property type="match status" value="1"/>
</dbReference>
<evidence type="ECO:0000256" key="3">
    <source>
        <dbReference type="ARBA" id="ARBA00022840"/>
    </source>
</evidence>
<dbReference type="PROSITE" id="PS00675">
    <property type="entry name" value="SIGMA54_INTERACT_1"/>
    <property type="match status" value="1"/>
</dbReference>
<feature type="domain" description="Sigma-54 factor interaction" evidence="9">
    <location>
        <begin position="137"/>
        <end position="362"/>
    </location>
</feature>
<dbReference type="GO" id="GO:0000160">
    <property type="term" value="P:phosphorelay signal transduction system"/>
    <property type="evidence" value="ECO:0007669"/>
    <property type="project" value="UniProtKB-KW"/>
</dbReference>
<evidence type="ECO:0000256" key="5">
    <source>
        <dbReference type="ARBA" id="ARBA00023015"/>
    </source>
</evidence>
<dbReference type="PRINTS" id="PR01590">
    <property type="entry name" value="HTHFIS"/>
</dbReference>
<comment type="caution">
    <text evidence="11">The sequence shown here is derived from an EMBL/GenBank/DDBJ whole genome shotgun (WGS) entry which is preliminary data.</text>
</comment>
<dbReference type="SUPFAM" id="SSF52540">
    <property type="entry name" value="P-loop containing nucleoside triphosphate hydrolases"/>
    <property type="match status" value="1"/>
</dbReference>
<name>A0A5C6FSV2_9PLAN</name>
<dbReference type="Pfam" id="PF00072">
    <property type="entry name" value="Response_reg"/>
    <property type="match status" value="1"/>
</dbReference>
<dbReference type="Gene3D" id="1.10.10.60">
    <property type="entry name" value="Homeodomain-like"/>
    <property type="match status" value="1"/>
</dbReference>
<reference evidence="11 12" key="1">
    <citation type="submission" date="2019-02" db="EMBL/GenBank/DDBJ databases">
        <title>Deep-cultivation of Planctomycetes and their phenomic and genomic characterization uncovers novel biology.</title>
        <authorList>
            <person name="Wiegand S."/>
            <person name="Jogler M."/>
            <person name="Boedeker C."/>
            <person name="Pinto D."/>
            <person name="Vollmers J."/>
            <person name="Rivas-Marin E."/>
            <person name="Kohn T."/>
            <person name="Peeters S.H."/>
            <person name="Heuer A."/>
            <person name="Rast P."/>
            <person name="Oberbeckmann S."/>
            <person name="Bunk B."/>
            <person name="Jeske O."/>
            <person name="Meyerdierks A."/>
            <person name="Storesund J.E."/>
            <person name="Kallscheuer N."/>
            <person name="Luecker S."/>
            <person name="Lage O.M."/>
            <person name="Pohl T."/>
            <person name="Merkel B.J."/>
            <person name="Hornburger P."/>
            <person name="Mueller R.-W."/>
            <person name="Bruemmer F."/>
            <person name="Labrenz M."/>
            <person name="Spormann A.M."/>
            <person name="Op Den Camp H."/>
            <person name="Overmann J."/>
            <person name="Amann R."/>
            <person name="Jetten M.S.M."/>
            <person name="Mascher T."/>
            <person name="Medema M.H."/>
            <person name="Devos D.P."/>
            <person name="Kaster A.-K."/>
            <person name="Ovreas L."/>
            <person name="Rohde M."/>
            <person name="Galperin M.Y."/>
            <person name="Jogler C."/>
        </authorList>
    </citation>
    <scope>NUCLEOTIDE SEQUENCE [LARGE SCALE GENOMIC DNA]</scope>
    <source>
        <strain evidence="11 12">V7</strain>
    </source>
</reference>
<evidence type="ECO:0000259" key="9">
    <source>
        <dbReference type="PROSITE" id="PS50045"/>
    </source>
</evidence>
<dbReference type="InterPro" id="IPR002078">
    <property type="entry name" value="Sigma_54_int"/>
</dbReference>
<dbReference type="InterPro" id="IPR027417">
    <property type="entry name" value="P-loop_NTPase"/>
</dbReference>
<dbReference type="RefSeq" id="WP_146410244.1">
    <property type="nucleotide sequence ID" value="NZ_SJPZ01000001.1"/>
</dbReference>
<dbReference type="PROSITE" id="PS50110">
    <property type="entry name" value="RESPONSE_REGULATORY"/>
    <property type="match status" value="1"/>
</dbReference>
<evidence type="ECO:0000259" key="10">
    <source>
        <dbReference type="PROSITE" id="PS50110"/>
    </source>
</evidence>
<keyword evidence="4" id="KW-0902">Two-component regulatory system</keyword>
<dbReference type="EMBL" id="SJPZ01000001">
    <property type="protein sequence ID" value="TWU64588.1"/>
    <property type="molecule type" value="Genomic_DNA"/>
</dbReference>
<evidence type="ECO:0000313" key="11">
    <source>
        <dbReference type="EMBL" id="TWU64588.1"/>
    </source>
</evidence>
<evidence type="ECO:0000313" key="12">
    <source>
        <dbReference type="Proteomes" id="UP000316476"/>
    </source>
</evidence>
<dbReference type="SMART" id="SM00382">
    <property type="entry name" value="AAA"/>
    <property type="match status" value="1"/>
</dbReference>
<evidence type="ECO:0000256" key="6">
    <source>
        <dbReference type="ARBA" id="ARBA00023125"/>
    </source>
</evidence>
<accession>A0A5C6FSV2</accession>
<dbReference type="GO" id="GO:0006355">
    <property type="term" value="P:regulation of DNA-templated transcription"/>
    <property type="evidence" value="ECO:0007669"/>
    <property type="project" value="InterPro"/>
</dbReference>
<dbReference type="InterPro" id="IPR025944">
    <property type="entry name" value="Sigma_54_int_dom_CS"/>
</dbReference>
<evidence type="ECO:0000256" key="2">
    <source>
        <dbReference type="ARBA" id="ARBA00022741"/>
    </source>
</evidence>
<dbReference type="GO" id="GO:0043565">
    <property type="term" value="F:sequence-specific DNA binding"/>
    <property type="evidence" value="ECO:0007669"/>
    <property type="project" value="InterPro"/>
</dbReference>